<dbReference type="EMBL" id="BK015017">
    <property type="protein sequence ID" value="DAD87212.1"/>
    <property type="molecule type" value="Genomic_DNA"/>
</dbReference>
<protein>
    <submittedName>
        <fullName evidence="1">Uncharacterized protein</fullName>
    </submittedName>
</protein>
<sequence>MLTFVKKKRQELILPYFCYYAITSITTVL</sequence>
<reference evidence="1" key="1">
    <citation type="journal article" date="2021" name="Proc. Natl. Acad. Sci. U.S.A.">
        <title>A Catalog of Tens of Thousands of Viruses from Human Metagenomes Reveals Hidden Associations with Chronic Diseases.</title>
        <authorList>
            <person name="Tisza M.J."/>
            <person name="Buck C.B."/>
        </authorList>
    </citation>
    <scope>NUCLEOTIDE SEQUENCE</scope>
    <source>
        <strain evidence="1">CtuUw41</strain>
    </source>
</reference>
<evidence type="ECO:0000313" key="1">
    <source>
        <dbReference type="EMBL" id="DAD87212.1"/>
    </source>
</evidence>
<organism evidence="1">
    <name type="scientific">Siphoviridae sp. ctuUw41</name>
    <dbReference type="NCBI Taxonomy" id="2826503"/>
    <lineage>
        <taxon>Viruses</taxon>
        <taxon>Duplodnaviria</taxon>
        <taxon>Heunggongvirae</taxon>
        <taxon>Uroviricota</taxon>
        <taxon>Caudoviricetes</taxon>
    </lineage>
</organism>
<name>A0A8S5MYE6_9CAUD</name>
<accession>A0A8S5MYE6</accession>
<proteinExistence type="predicted"/>